<keyword evidence="1" id="KW-0732">Signal</keyword>
<feature type="domain" description="G5" evidence="3">
    <location>
        <begin position="127"/>
        <end position="190"/>
    </location>
</feature>
<dbReference type="EMBL" id="FILX01000020">
    <property type="protein sequence ID" value="CYX72825.1"/>
    <property type="molecule type" value="Genomic_DNA"/>
</dbReference>
<keyword evidence="4" id="KW-0378">Hydrolase</keyword>
<name>A0A123VPP9_STRSU</name>
<evidence type="ECO:0000256" key="2">
    <source>
        <dbReference type="SAM" id="MobiDB-lite"/>
    </source>
</evidence>
<evidence type="ECO:0000259" key="3">
    <source>
        <dbReference type="SMART" id="SM01208"/>
    </source>
</evidence>
<feature type="compositionally biased region" description="Polar residues" evidence="2">
    <location>
        <begin position="213"/>
        <end position="231"/>
    </location>
</feature>
<dbReference type="InterPro" id="IPR011098">
    <property type="entry name" value="G5_dom"/>
</dbReference>
<feature type="domain" description="G5" evidence="3">
    <location>
        <begin position="42"/>
        <end position="110"/>
    </location>
</feature>
<dbReference type="EC" id="3.2.1.23" evidence="4"/>
<dbReference type="SMART" id="SM01208">
    <property type="entry name" value="G5"/>
    <property type="match status" value="2"/>
</dbReference>
<dbReference type="AlphaFoldDB" id="A0A123VPP9"/>
<proteinExistence type="predicted"/>
<accession>A0A123VPP9</accession>
<protein>
    <submittedName>
        <fullName evidence="4">Beta-galactosidase</fullName>
        <ecNumber evidence="4">3.2.1.23</ecNumber>
    </submittedName>
</protein>
<dbReference type="Proteomes" id="UP000074903">
    <property type="component" value="Unassembled WGS sequence"/>
</dbReference>
<reference evidence="4 5" key="1">
    <citation type="submission" date="2016-02" db="EMBL/GenBank/DDBJ databases">
        <authorList>
            <consortium name="Pathogen Informatics"/>
        </authorList>
    </citation>
    <scope>NUCLEOTIDE SEQUENCE [LARGE SCALE GENOMIC DNA]</scope>
    <source>
        <strain evidence="4 5">SS993</strain>
    </source>
</reference>
<evidence type="ECO:0000313" key="4">
    <source>
        <dbReference type="EMBL" id="CYX72825.1"/>
    </source>
</evidence>
<gene>
    <name evidence="4" type="ORF">ERS132531_01238</name>
</gene>
<organism evidence="4 5">
    <name type="scientific">Streptococcus suis</name>
    <dbReference type="NCBI Taxonomy" id="1307"/>
    <lineage>
        <taxon>Bacteria</taxon>
        <taxon>Bacillati</taxon>
        <taxon>Bacillota</taxon>
        <taxon>Bacilli</taxon>
        <taxon>Lactobacillales</taxon>
        <taxon>Streptococcaceae</taxon>
        <taxon>Streptococcus</taxon>
    </lineage>
</organism>
<evidence type="ECO:0000256" key="1">
    <source>
        <dbReference type="ARBA" id="ARBA00022729"/>
    </source>
</evidence>
<keyword evidence="4" id="KW-0326">Glycosidase</keyword>
<dbReference type="Gene3D" id="2.20.230.10">
    <property type="entry name" value="Resuscitation-promoting factor rpfb"/>
    <property type="match status" value="2"/>
</dbReference>
<evidence type="ECO:0000313" key="5">
    <source>
        <dbReference type="Proteomes" id="UP000074903"/>
    </source>
</evidence>
<feature type="region of interest" description="Disordered" evidence="2">
    <location>
        <begin position="195"/>
        <end position="237"/>
    </location>
</feature>
<dbReference type="GO" id="GO:0004565">
    <property type="term" value="F:beta-galactosidase activity"/>
    <property type="evidence" value="ECO:0007669"/>
    <property type="project" value="UniProtKB-EC"/>
</dbReference>
<sequence length="298" mass="31896">MTGKDGKVKVIQMGTQTVEVTAVIKVNRVVKIGTKVSNDATRLLPEATISEKILPFETTYTFDSNLPIGERLILTKGVDGKAIFITIDGQTTEVLNTPPIHQIMKLGTRIDSPIDIKEIPSLFPPSATITTETTPFDTIIQENPELPLGEKIEVTAGREGLSQLVTIGQENVGIPVIPKIDQILMIGTKAAEKTVTPIAPSTPSKNKKEGSPTPLTTEQSSLSNPALTSGLSKPIPMVMSNHLKPVNASKGQQTLPETGDKGALLLPQLSGFALIGFLGLQKNAGNSLTFKKRHKKNP</sequence>